<proteinExistence type="predicted"/>
<gene>
    <name evidence="1" type="ORF">CBA19CS22_00720</name>
</gene>
<reference evidence="1" key="1">
    <citation type="submission" date="2021-09" db="EMBL/GenBank/DDBJ databases">
        <title>Isolation and characterization of 3-chlorobenzoate degrading bacteria from soils in Shizuoka.</title>
        <authorList>
            <person name="Ifat A."/>
            <person name="Ogawa N."/>
            <person name="Kimbara K."/>
            <person name="Moriuchi R."/>
            <person name="Dohra H."/>
            <person name="Shintani M."/>
        </authorList>
    </citation>
    <scope>NUCLEOTIDE SEQUENCE</scope>
    <source>
        <strain evidence="1">19CS2-2</strain>
    </source>
</reference>
<dbReference type="EMBL" id="BPUR01000001">
    <property type="protein sequence ID" value="GJH15008.1"/>
    <property type="molecule type" value="Genomic_DNA"/>
</dbReference>
<organism evidence="1 2">
    <name type="scientific">Caballeronia novacaledonica</name>
    <dbReference type="NCBI Taxonomy" id="1544861"/>
    <lineage>
        <taxon>Bacteria</taxon>
        <taxon>Pseudomonadati</taxon>
        <taxon>Pseudomonadota</taxon>
        <taxon>Betaproteobacteria</taxon>
        <taxon>Burkholderiales</taxon>
        <taxon>Burkholderiaceae</taxon>
        <taxon>Caballeronia</taxon>
    </lineage>
</organism>
<name>A0ACB5QJM6_9BURK</name>
<accession>A0ACB5QJM6</accession>
<keyword evidence="2" id="KW-1185">Reference proteome</keyword>
<dbReference type="Proteomes" id="UP001055013">
    <property type="component" value="Unassembled WGS sequence"/>
</dbReference>
<protein>
    <submittedName>
        <fullName evidence="1">Uncharacterized protein</fullName>
    </submittedName>
</protein>
<evidence type="ECO:0000313" key="1">
    <source>
        <dbReference type="EMBL" id="GJH15008.1"/>
    </source>
</evidence>
<comment type="caution">
    <text evidence="1">The sequence shown here is derived from an EMBL/GenBank/DDBJ whole genome shotgun (WGS) entry which is preliminary data.</text>
</comment>
<sequence>MKLWQVWCITFLVAGAYLAICAELDYRAARIERCAVIRCA</sequence>
<evidence type="ECO:0000313" key="2">
    <source>
        <dbReference type="Proteomes" id="UP001055013"/>
    </source>
</evidence>